<evidence type="ECO:0000313" key="2">
    <source>
        <dbReference type="EMBL" id="MCI81274.1"/>
    </source>
</evidence>
<organism evidence="2 3">
    <name type="scientific">Trifolium medium</name>
    <dbReference type="NCBI Taxonomy" id="97028"/>
    <lineage>
        <taxon>Eukaryota</taxon>
        <taxon>Viridiplantae</taxon>
        <taxon>Streptophyta</taxon>
        <taxon>Embryophyta</taxon>
        <taxon>Tracheophyta</taxon>
        <taxon>Spermatophyta</taxon>
        <taxon>Magnoliopsida</taxon>
        <taxon>eudicotyledons</taxon>
        <taxon>Gunneridae</taxon>
        <taxon>Pentapetalae</taxon>
        <taxon>rosids</taxon>
        <taxon>fabids</taxon>
        <taxon>Fabales</taxon>
        <taxon>Fabaceae</taxon>
        <taxon>Papilionoideae</taxon>
        <taxon>50 kb inversion clade</taxon>
        <taxon>NPAAA clade</taxon>
        <taxon>Hologalegina</taxon>
        <taxon>IRL clade</taxon>
        <taxon>Trifolieae</taxon>
        <taxon>Trifolium</taxon>
    </lineage>
</organism>
<comment type="caution">
    <text evidence="2">The sequence shown here is derived from an EMBL/GenBank/DDBJ whole genome shotgun (WGS) entry which is preliminary data.</text>
</comment>
<name>A0A392UZ02_9FABA</name>
<accession>A0A392UZ02</accession>
<protein>
    <submittedName>
        <fullName evidence="2">Uncharacterized protein</fullName>
    </submittedName>
</protein>
<sequence length="25" mass="2934">METDTIIIIFLLILPVDDAWFLVLE</sequence>
<feature type="non-terminal residue" evidence="2">
    <location>
        <position position="25"/>
    </location>
</feature>
<evidence type="ECO:0000256" key="1">
    <source>
        <dbReference type="SAM" id="Phobius"/>
    </source>
</evidence>
<keyword evidence="3" id="KW-1185">Reference proteome</keyword>
<evidence type="ECO:0000313" key="3">
    <source>
        <dbReference type="Proteomes" id="UP000265520"/>
    </source>
</evidence>
<keyword evidence="1" id="KW-1133">Transmembrane helix</keyword>
<dbReference type="AlphaFoldDB" id="A0A392UZ02"/>
<dbReference type="Proteomes" id="UP000265520">
    <property type="component" value="Unassembled WGS sequence"/>
</dbReference>
<reference evidence="2 3" key="1">
    <citation type="journal article" date="2018" name="Front. Plant Sci.">
        <title>Red Clover (Trifolium pratense) and Zigzag Clover (T. medium) - A Picture of Genomic Similarities and Differences.</title>
        <authorList>
            <person name="Dluhosova J."/>
            <person name="Istvanek J."/>
            <person name="Nedelnik J."/>
            <person name="Repkova J."/>
        </authorList>
    </citation>
    <scope>NUCLEOTIDE SEQUENCE [LARGE SCALE GENOMIC DNA]</scope>
    <source>
        <strain evidence="3">cv. 10/8</strain>
        <tissue evidence="2">Leaf</tissue>
    </source>
</reference>
<dbReference type="EMBL" id="LXQA011015088">
    <property type="protein sequence ID" value="MCI81274.1"/>
    <property type="molecule type" value="Genomic_DNA"/>
</dbReference>
<feature type="transmembrane region" description="Helical" evidence="1">
    <location>
        <begin position="6"/>
        <end position="24"/>
    </location>
</feature>
<keyword evidence="1" id="KW-0472">Membrane</keyword>
<proteinExistence type="predicted"/>
<keyword evidence="1" id="KW-0812">Transmembrane</keyword>